<organism evidence="6 7">
    <name type="scientific">Leucobacter viscericola</name>
    <dbReference type="NCBI Taxonomy" id="2714935"/>
    <lineage>
        <taxon>Bacteria</taxon>
        <taxon>Bacillati</taxon>
        <taxon>Actinomycetota</taxon>
        <taxon>Actinomycetes</taxon>
        <taxon>Micrococcales</taxon>
        <taxon>Microbacteriaceae</taxon>
        <taxon>Leucobacter</taxon>
    </lineage>
</organism>
<reference evidence="6 7" key="1">
    <citation type="submission" date="2020-03" db="EMBL/GenBank/DDBJ databases">
        <title>Leucobacter sp. nov., isolated from beetles.</title>
        <authorList>
            <person name="Hyun D.-W."/>
            <person name="Bae J.-W."/>
        </authorList>
    </citation>
    <scope>NUCLEOTIDE SEQUENCE [LARGE SCALE GENOMIC DNA]</scope>
    <source>
        <strain evidence="6 7">HDW9C</strain>
    </source>
</reference>
<dbReference type="PIRSF" id="PIRSF000478">
    <property type="entry name" value="TP_PyNP"/>
    <property type="match status" value="1"/>
</dbReference>
<dbReference type="Pfam" id="PF00591">
    <property type="entry name" value="Glycos_transf_3"/>
    <property type="match status" value="1"/>
</dbReference>
<dbReference type="InterPro" id="IPR035902">
    <property type="entry name" value="Nuc_phospho_transferase"/>
</dbReference>
<evidence type="ECO:0000256" key="1">
    <source>
        <dbReference type="ARBA" id="ARBA00006915"/>
    </source>
</evidence>
<dbReference type="InterPro" id="IPR036566">
    <property type="entry name" value="PYNP-like_C_sf"/>
</dbReference>
<dbReference type="GO" id="GO:0006213">
    <property type="term" value="P:pyrimidine nucleoside metabolic process"/>
    <property type="evidence" value="ECO:0007669"/>
    <property type="project" value="InterPro"/>
</dbReference>
<sequence>MSERAPVEPYDVVDLITQKRFARQLSRPEIEWLVDAYVRGAVAPEQMSALLMAVVIQGMERGEIQALTAAMIASGERMSFAGMGRPTIDKHSTGGVGDKITLPLVPLMASLGVAVPQLSGRGLGHTGGTLDKLESIPGWRALLSNEEMERVLREVGGVICAAGSGLAPADRAMYALRDVTGTVASVPLIASSIMSKKIAEGADGLVLDVKFGSGAFLASMEDARELAETMVRLGQDSGMRTVALLTDMDTPLGRAVGNANEVRESVEVLAGGGPRDVVELTLGLARTMLELAGFEDVDPEPALANGAAMDAWQRMIRAQGGDPDAPLPVARETETVRAAADGIVQRVDARDVGVAAWRLGAGRARPGDAVDHAAGVEVLVKPGDRVRAGDPLFVAACDNPARMERGLSLLAEAVELGAEQPPHRPLIAGRVA</sequence>
<dbReference type="InterPro" id="IPR036320">
    <property type="entry name" value="Glycosyl_Trfase_fam3_N_dom_sf"/>
</dbReference>
<name>A0A6G7XEW5_9MICO</name>
<dbReference type="FunFam" id="3.40.1030.10:FF:000003">
    <property type="entry name" value="Pyrimidine-nucleoside phosphorylase"/>
    <property type="match status" value="1"/>
</dbReference>
<comment type="subunit">
    <text evidence="2">Homodimer.</text>
</comment>
<dbReference type="PANTHER" id="PTHR10515">
    <property type="entry name" value="THYMIDINE PHOSPHORYLASE"/>
    <property type="match status" value="1"/>
</dbReference>
<dbReference type="InterPro" id="IPR000312">
    <property type="entry name" value="Glycosyl_Trfase_fam3"/>
</dbReference>
<dbReference type="GO" id="GO:0009032">
    <property type="term" value="F:thymidine phosphorylase activity"/>
    <property type="evidence" value="ECO:0007669"/>
    <property type="project" value="UniProtKB-EC"/>
</dbReference>
<evidence type="ECO:0000256" key="4">
    <source>
        <dbReference type="ARBA" id="ARBA00022679"/>
    </source>
</evidence>
<dbReference type="NCBIfam" id="NF004490">
    <property type="entry name" value="PRK05820.1"/>
    <property type="match status" value="1"/>
</dbReference>
<proteinExistence type="inferred from homology"/>
<keyword evidence="4 6" id="KW-0808">Transferase</keyword>
<dbReference type="PANTHER" id="PTHR10515:SF0">
    <property type="entry name" value="THYMIDINE PHOSPHORYLASE"/>
    <property type="match status" value="1"/>
</dbReference>
<dbReference type="AlphaFoldDB" id="A0A6G7XEW5"/>
<dbReference type="EMBL" id="CP049863">
    <property type="protein sequence ID" value="QIK63105.1"/>
    <property type="molecule type" value="Genomic_DNA"/>
</dbReference>
<gene>
    <name evidence="6" type="ORF">G7068_07750</name>
</gene>
<dbReference type="InterPro" id="IPR017459">
    <property type="entry name" value="Glycosyl_Trfase_fam3_N_dom"/>
</dbReference>
<dbReference type="SUPFAM" id="SSF47648">
    <property type="entry name" value="Nucleoside phosphorylase/phosphoribosyltransferase N-terminal domain"/>
    <property type="match status" value="1"/>
</dbReference>
<keyword evidence="7" id="KW-1185">Reference proteome</keyword>
<dbReference type="PROSITE" id="PS00647">
    <property type="entry name" value="THYMID_PHOSPHORYLASE"/>
    <property type="match status" value="1"/>
</dbReference>
<dbReference type="SUPFAM" id="SSF54680">
    <property type="entry name" value="Pyrimidine nucleoside phosphorylase C-terminal domain"/>
    <property type="match status" value="1"/>
</dbReference>
<dbReference type="SMART" id="SM00941">
    <property type="entry name" value="PYNP_C"/>
    <property type="match status" value="1"/>
</dbReference>
<dbReference type="Gene3D" id="1.20.970.10">
    <property type="entry name" value="Transferase, Pyrimidine Nucleoside Phosphorylase, Chain C"/>
    <property type="match status" value="1"/>
</dbReference>
<feature type="domain" description="Pyrimidine nucleoside phosphorylase C-terminal" evidence="5">
    <location>
        <begin position="343"/>
        <end position="417"/>
    </location>
</feature>
<dbReference type="InterPro" id="IPR017872">
    <property type="entry name" value="Pyrmidine_PPase_CS"/>
</dbReference>
<dbReference type="InterPro" id="IPR013102">
    <property type="entry name" value="PYNP_C"/>
</dbReference>
<evidence type="ECO:0000313" key="6">
    <source>
        <dbReference type="EMBL" id="QIK63105.1"/>
    </source>
</evidence>
<dbReference type="Gene3D" id="3.90.1170.30">
    <property type="entry name" value="Pyrimidine nucleoside phosphorylase-like, C-terminal domain"/>
    <property type="match status" value="1"/>
</dbReference>
<dbReference type="GO" id="GO:0005829">
    <property type="term" value="C:cytosol"/>
    <property type="evidence" value="ECO:0007669"/>
    <property type="project" value="TreeGrafter"/>
</dbReference>
<dbReference type="GO" id="GO:0006206">
    <property type="term" value="P:pyrimidine nucleobase metabolic process"/>
    <property type="evidence" value="ECO:0007669"/>
    <property type="project" value="InterPro"/>
</dbReference>
<evidence type="ECO:0000259" key="5">
    <source>
        <dbReference type="SMART" id="SM00941"/>
    </source>
</evidence>
<dbReference type="Pfam" id="PF02885">
    <property type="entry name" value="Glycos_trans_3N"/>
    <property type="match status" value="1"/>
</dbReference>
<dbReference type="Pfam" id="PF07831">
    <property type="entry name" value="PYNP_C"/>
    <property type="match status" value="1"/>
</dbReference>
<dbReference type="RefSeq" id="WP_166290823.1">
    <property type="nucleotide sequence ID" value="NZ_CP049863.1"/>
</dbReference>
<dbReference type="NCBIfam" id="TIGR02644">
    <property type="entry name" value="Y_phosphoryl"/>
    <property type="match status" value="1"/>
</dbReference>
<dbReference type="Proteomes" id="UP000502677">
    <property type="component" value="Chromosome"/>
</dbReference>
<accession>A0A6G7XEW5</accession>
<evidence type="ECO:0000313" key="7">
    <source>
        <dbReference type="Proteomes" id="UP000502677"/>
    </source>
</evidence>
<protein>
    <submittedName>
        <fullName evidence="6">Thymidine phosphorylase</fullName>
        <ecNumber evidence="6">2.4.2.4</ecNumber>
    </submittedName>
</protein>
<keyword evidence="3 6" id="KW-0328">Glycosyltransferase</keyword>
<dbReference type="KEGG" id="lvi:G7068_07750"/>
<dbReference type="GO" id="GO:0004645">
    <property type="term" value="F:1,4-alpha-oligoglucan phosphorylase activity"/>
    <property type="evidence" value="ECO:0007669"/>
    <property type="project" value="InterPro"/>
</dbReference>
<dbReference type="InterPro" id="IPR018090">
    <property type="entry name" value="Pyrmidine_PPas_bac/euk"/>
</dbReference>
<evidence type="ECO:0000256" key="3">
    <source>
        <dbReference type="ARBA" id="ARBA00022676"/>
    </source>
</evidence>
<dbReference type="Gene3D" id="3.40.1030.10">
    <property type="entry name" value="Nucleoside phosphorylase/phosphoribosyltransferase catalytic domain"/>
    <property type="match status" value="1"/>
</dbReference>
<dbReference type="InterPro" id="IPR000053">
    <property type="entry name" value="Thymidine/pyrmidine_PPase"/>
</dbReference>
<dbReference type="EC" id="2.4.2.4" evidence="6"/>
<dbReference type="SUPFAM" id="SSF52418">
    <property type="entry name" value="Nucleoside phosphorylase/phosphoribosyltransferase catalytic domain"/>
    <property type="match status" value="1"/>
</dbReference>
<evidence type="ECO:0000256" key="2">
    <source>
        <dbReference type="ARBA" id="ARBA00011738"/>
    </source>
</evidence>
<comment type="similarity">
    <text evidence="1">Belongs to the thymidine/pyrimidine-nucleoside phosphorylase family.</text>
</comment>